<comment type="caution">
    <text evidence="1">The sequence shown here is derived from an EMBL/GenBank/DDBJ whole genome shotgun (WGS) entry which is preliminary data.</text>
</comment>
<evidence type="ECO:0000313" key="2">
    <source>
        <dbReference type="Proteomes" id="UP000034681"/>
    </source>
</evidence>
<evidence type="ECO:0000313" key="1">
    <source>
        <dbReference type="EMBL" id="KKJ01493.1"/>
    </source>
</evidence>
<organism evidence="1 2">
    <name type="scientific">Prochlorothrix hollandica PCC 9006 = CALU 1027</name>
    <dbReference type="NCBI Taxonomy" id="317619"/>
    <lineage>
        <taxon>Bacteria</taxon>
        <taxon>Bacillati</taxon>
        <taxon>Cyanobacteriota</taxon>
        <taxon>Cyanophyceae</taxon>
        <taxon>Prochlorotrichales</taxon>
        <taxon>Prochlorotrichaceae</taxon>
        <taxon>Prochlorothrix</taxon>
    </lineage>
</organism>
<accession>A0A0M2Q2K0</accession>
<protein>
    <submittedName>
        <fullName evidence="1">Uncharacterized protein</fullName>
    </submittedName>
</protein>
<dbReference type="AlphaFoldDB" id="A0A0M2Q2K0"/>
<name>A0A0M2Q2K0_PROHO</name>
<sequence>MIFEIRKNLITIDEYIKFNKVKRWIELTKRPFPEFDYSIFQQLLKDLPDAYKDKEIQKILDFIDGLQKIEELYNEYKDRDNRERQEVDSLISGVEDPGYPDTQAIFRIPWKEVEAHCEKEIRQGHEIEYKGDLNRQAFLERGRKIKQSSVVLKTHLEGIYQNGLDLEIAIKS</sequence>
<keyword evidence="2" id="KW-1185">Reference proteome</keyword>
<dbReference type="EMBL" id="AJTX02000002">
    <property type="protein sequence ID" value="KKJ01493.1"/>
    <property type="molecule type" value="Genomic_DNA"/>
</dbReference>
<proteinExistence type="predicted"/>
<reference evidence="1" key="1">
    <citation type="submission" date="2012-04" db="EMBL/GenBank/DDBJ databases">
        <authorList>
            <person name="Borisov I.G."/>
            <person name="Ivanikova N.V."/>
            <person name="Pinevich A.V."/>
        </authorList>
    </citation>
    <scope>NUCLEOTIDE SEQUENCE</scope>
    <source>
        <strain evidence="1">CALU 1027</strain>
    </source>
</reference>
<dbReference type="Proteomes" id="UP000034681">
    <property type="component" value="Unassembled WGS sequence"/>
</dbReference>
<gene>
    <name evidence="1" type="ORF">PROH_04040</name>
</gene>